<dbReference type="SUPFAM" id="SSF82689">
    <property type="entry name" value="Mechanosensitive channel protein MscS (YggB), C-terminal domain"/>
    <property type="match status" value="1"/>
</dbReference>
<evidence type="ECO:0000256" key="7">
    <source>
        <dbReference type="SAM" id="Phobius"/>
    </source>
</evidence>
<sequence>MDNNLLSSLWLELSTDLGNPGLRWQLLMIVFSVGSGWMLARLVRNAITAHESEENSIRRRLAAEAAERILWPLLTALLLMLSAALLQRWYSVDLLRLAMPLFGSFALIRMGFYLLHRVFVRGGRVGGAVILFERTFATLVWIIVALHLTGLLPEIVHALESSYVPLGRNRVSLMTVLQAVVSVSVTMLLALWASALLEERLMKLSSMHSSMRAVLSRMGKGLLILVALLFSLSMVGIDLTVLSVFSGALGVGLGLGLQKLASSYVSGFVILLERSLSIGDAVTVDKFSGKVAQINTRYTVLRGGDGTDTVLPNDMLVSAAVQNMTLTDNVVQATTRIIIDYRSDVEMALRLLEEAARSVERVRKGPDRVPGATVLSFTPDGIELQLGFFVNSPDHKGGASSDVNRAIWQAFRANGVEVPAARREIRLMDEQYNAIRNNMNSHINSQQSFSNKDLQT</sequence>
<evidence type="ECO:0000256" key="1">
    <source>
        <dbReference type="ARBA" id="ARBA00004651"/>
    </source>
</evidence>
<evidence type="ECO:0000259" key="8">
    <source>
        <dbReference type="Pfam" id="PF00924"/>
    </source>
</evidence>
<dbReference type="Gene3D" id="1.10.287.1260">
    <property type="match status" value="1"/>
</dbReference>
<gene>
    <name evidence="10" type="ORF">GCM10008066_26350</name>
</gene>
<dbReference type="Proteomes" id="UP000642180">
    <property type="component" value="Unassembled WGS sequence"/>
</dbReference>
<dbReference type="SUPFAM" id="SSF50182">
    <property type="entry name" value="Sm-like ribonucleoproteins"/>
    <property type="match status" value="1"/>
</dbReference>
<keyword evidence="4 7" id="KW-0812">Transmembrane</keyword>
<feature type="transmembrane region" description="Helical" evidence="7">
    <location>
        <begin position="22"/>
        <end position="40"/>
    </location>
</feature>
<dbReference type="Gene3D" id="2.30.30.60">
    <property type="match status" value="1"/>
</dbReference>
<proteinExistence type="inferred from homology"/>
<keyword evidence="5 7" id="KW-1133">Transmembrane helix</keyword>
<dbReference type="Pfam" id="PF00924">
    <property type="entry name" value="MS_channel_2nd"/>
    <property type="match status" value="1"/>
</dbReference>
<keyword evidence="11" id="KW-1185">Reference proteome</keyword>
<organism evidence="10 11">
    <name type="scientific">Oxalicibacterium faecigallinarum</name>
    <dbReference type="NCBI Taxonomy" id="573741"/>
    <lineage>
        <taxon>Bacteria</taxon>
        <taxon>Pseudomonadati</taxon>
        <taxon>Pseudomonadota</taxon>
        <taxon>Betaproteobacteria</taxon>
        <taxon>Burkholderiales</taxon>
        <taxon>Oxalobacteraceae</taxon>
        <taxon>Oxalicibacterium</taxon>
    </lineage>
</organism>
<dbReference type="InterPro" id="IPR023408">
    <property type="entry name" value="MscS_beta-dom_sf"/>
</dbReference>
<feature type="transmembrane region" description="Helical" evidence="7">
    <location>
        <begin position="136"/>
        <end position="156"/>
    </location>
</feature>
<dbReference type="InterPro" id="IPR010920">
    <property type="entry name" value="LSM_dom_sf"/>
</dbReference>
<feature type="transmembrane region" description="Helical" evidence="7">
    <location>
        <begin position="69"/>
        <end position="91"/>
    </location>
</feature>
<dbReference type="RefSeq" id="WP_188381786.1">
    <property type="nucleotide sequence ID" value="NZ_BMDI01000002.1"/>
</dbReference>
<evidence type="ECO:0000256" key="3">
    <source>
        <dbReference type="ARBA" id="ARBA00022475"/>
    </source>
</evidence>
<dbReference type="InterPro" id="IPR011014">
    <property type="entry name" value="MscS_channel_TM-2"/>
</dbReference>
<feature type="transmembrane region" description="Helical" evidence="7">
    <location>
        <begin position="176"/>
        <end position="197"/>
    </location>
</feature>
<dbReference type="InterPro" id="IPR011066">
    <property type="entry name" value="MscS_channel_C_sf"/>
</dbReference>
<dbReference type="EMBL" id="BMDI01000002">
    <property type="protein sequence ID" value="GGI20902.1"/>
    <property type="molecule type" value="Genomic_DNA"/>
</dbReference>
<feature type="domain" description="Mechanosensitive ion channel MscS" evidence="8">
    <location>
        <begin position="260"/>
        <end position="325"/>
    </location>
</feature>
<evidence type="ECO:0000256" key="4">
    <source>
        <dbReference type="ARBA" id="ARBA00022692"/>
    </source>
</evidence>
<dbReference type="GO" id="GO:0008381">
    <property type="term" value="F:mechanosensitive monoatomic ion channel activity"/>
    <property type="evidence" value="ECO:0007669"/>
    <property type="project" value="UniProtKB-ARBA"/>
</dbReference>
<dbReference type="SUPFAM" id="SSF82861">
    <property type="entry name" value="Mechanosensitive channel protein MscS (YggB), transmembrane region"/>
    <property type="match status" value="1"/>
</dbReference>
<accession>A0A8J3AT25</accession>
<dbReference type="Pfam" id="PF21082">
    <property type="entry name" value="MS_channel_3rd"/>
    <property type="match status" value="1"/>
</dbReference>
<dbReference type="InterPro" id="IPR049278">
    <property type="entry name" value="MS_channel_C"/>
</dbReference>
<feature type="transmembrane region" description="Helical" evidence="7">
    <location>
        <begin position="218"/>
        <end position="237"/>
    </location>
</feature>
<dbReference type="PANTHER" id="PTHR30347:SF1">
    <property type="entry name" value="MECHANOSENSITIVE CHANNEL MSCK"/>
    <property type="match status" value="1"/>
</dbReference>
<keyword evidence="3" id="KW-1003">Cell membrane</keyword>
<evidence type="ECO:0000313" key="11">
    <source>
        <dbReference type="Proteomes" id="UP000642180"/>
    </source>
</evidence>
<dbReference type="AlphaFoldDB" id="A0A8J3AT25"/>
<dbReference type="GO" id="GO:0005886">
    <property type="term" value="C:plasma membrane"/>
    <property type="evidence" value="ECO:0007669"/>
    <property type="project" value="UniProtKB-SubCell"/>
</dbReference>
<evidence type="ECO:0000256" key="5">
    <source>
        <dbReference type="ARBA" id="ARBA00022989"/>
    </source>
</evidence>
<keyword evidence="6 7" id="KW-0472">Membrane</keyword>
<feature type="transmembrane region" description="Helical" evidence="7">
    <location>
        <begin position="97"/>
        <end position="115"/>
    </location>
</feature>
<name>A0A8J3AT25_9BURK</name>
<evidence type="ECO:0000256" key="2">
    <source>
        <dbReference type="ARBA" id="ARBA00008017"/>
    </source>
</evidence>
<dbReference type="Gene3D" id="3.30.70.100">
    <property type="match status" value="1"/>
</dbReference>
<evidence type="ECO:0000313" key="10">
    <source>
        <dbReference type="EMBL" id="GGI20902.1"/>
    </source>
</evidence>
<dbReference type="InterPro" id="IPR052702">
    <property type="entry name" value="MscS-like_channel"/>
</dbReference>
<comment type="similarity">
    <text evidence="2">Belongs to the MscS (TC 1.A.23) family.</text>
</comment>
<reference evidence="11" key="1">
    <citation type="journal article" date="2019" name="Int. J. Syst. Evol. Microbiol.">
        <title>The Global Catalogue of Microorganisms (GCM) 10K type strain sequencing project: providing services to taxonomists for standard genome sequencing and annotation.</title>
        <authorList>
            <consortium name="The Broad Institute Genomics Platform"/>
            <consortium name="The Broad Institute Genome Sequencing Center for Infectious Disease"/>
            <person name="Wu L."/>
            <person name="Ma J."/>
        </authorList>
    </citation>
    <scope>NUCLEOTIDE SEQUENCE [LARGE SCALE GENOMIC DNA]</scope>
    <source>
        <strain evidence="11">CCM 2767</strain>
    </source>
</reference>
<comment type="caution">
    <text evidence="10">The sequence shown here is derived from an EMBL/GenBank/DDBJ whole genome shotgun (WGS) entry which is preliminary data.</text>
</comment>
<evidence type="ECO:0000259" key="9">
    <source>
        <dbReference type="Pfam" id="PF21082"/>
    </source>
</evidence>
<feature type="domain" description="Mechanosensitive ion channel MscS C-terminal" evidence="9">
    <location>
        <begin position="334"/>
        <end position="417"/>
    </location>
</feature>
<comment type="subcellular location">
    <subcellularLocation>
        <location evidence="1">Cell membrane</location>
        <topology evidence="1">Multi-pass membrane protein</topology>
    </subcellularLocation>
</comment>
<protein>
    <submittedName>
        <fullName evidence="10">Mechanosensitive ion channel protein</fullName>
    </submittedName>
</protein>
<evidence type="ECO:0000256" key="6">
    <source>
        <dbReference type="ARBA" id="ARBA00023136"/>
    </source>
</evidence>
<dbReference type="PANTHER" id="PTHR30347">
    <property type="entry name" value="POTASSIUM CHANNEL RELATED"/>
    <property type="match status" value="1"/>
</dbReference>
<dbReference type="InterPro" id="IPR006685">
    <property type="entry name" value="MscS_channel_2nd"/>
</dbReference>